<evidence type="ECO:0000256" key="3">
    <source>
        <dbReference type="ARBA" id="ARBA00007853"/>
    </source>
</evidence>
<keyword evidence="4 9" id="KW-0805">Transcription regulation</keyword>
<gene>
    <name evidence="12" type="primary">ARF23</name>
    <name evidence="12" type="ORF">QJS10_CPB04g00763</name>
</gene>
<evidence type="ECO:0000256" key="7">
    <source>
        <dbReference type="ARBA" id="ARBA00023242"/>
    </source>
</evidence>
<reference evidence="12" key="2">
    <citation type="submission" date="2023-06" db="EMBL/GenBank/DDBJ databases">
        <authorList>
            <person name="Ma L."/>
            <person name="Liu K.-W."/>
            <person name="Li Z."/>
            <person name="Hsiao Y.-Y."/>
            <person name="Qi Y."/>
            <person name="Fu T."/>
            <person name="Tang G."/>
            <person name="Zhang D."/>
            <person name="Sun W.-H."/>
            <person name="Liu D.-K."/>
            <person name="Li Y."/>
            <person name="Chen G.-Z."/>
            <person name="Liu X.-D."/>
            <person name="Liao X.-Y."/>
            <person name="Jiang Y.-T."/>
            <person name="Yu X."/>
            <person name="Hao Y."/>
            <person name="Huang J."/>
            <person name="Zhao X.-W."/>
            <person name="Ke S."/>
            <person name="Chen Y.-Y."/>
            <person name="Wu W.-L."/>
            <person name="Hsu J.-L."/>
            <person name="Lin Y.-F."/>
            <person name="Huang M.-D."/>
            <person name="Li C.-Y."/>
            <person name="Huang L."/>
            <person name="Wang Z.-W."/>
            <person name="Zhao X."/>
            <person name="Zhong W.-Y."/>
            <person name="Peng D.-H."/>
            <person name="Ahmad S."/>
            <person name="Lan S."/>
            <person name="Zhang J.-S."/>
            <person name="Tsai W.-C."/>
            <person name="Van De Peer Y."/>
            <person name="Liu Z.-J."/>
        </authorList>
    </citation>
    <scope>NUCLEOTIDE SEQUENCE</scope>
    <source>
        <strain evidence="12">CP</strain>
        <tissue evidence="12">Leaves</tissue>
    </source>
</reference>
<dbReference type="FunFam" id="2.40.330.10:FF:000001">
    <property type="entry name" value="Auxin response factor"/>
    <property type="match status" value="1"/>
</dbReference>
<keyword evidence="13" id="KW-1185">Reference proteome</keyword>
<dbReference type="PROSITE" id="PS50863">
    <property type="entry name" value="B3"/>
    <property type="match status" value="1"/>
</dbReference>
<evidence type="ECO:0000259" key="11">
    <source>
        <dbReference type="PROSITE" id="PS50863"/>
    </source>
</evidence>
<dbReference type="GO" id="GO:0003677">
    <property type="term" value="F:DNA binding"/>
    <property type="evidence" value="ECO:0007669"/>
    <property type="project" value="UniProtKB-KW"/>
</dbReference>
<dbReference type="Gene3D" id="2.40.330.10">
    <property type="entry name" value="DNA-binding pseudobarrel domain"/>
    <property type="match status" value="1"/>
</dbReference>
<dbReference type="FunFam" id="2.30.30.1040:FF:000001">
    <property type="entry name" value="Auxin response factor"/>
    <property type="match status" value="1"/>
</dbReference>
<dbReference type="InterPro" id="IPR003340">
    <property type="entry name" value="B3_DNA-bd"/>
</dbReference>
<dbReference type="Pfam" id="PF06507">
    <property type="entry name" value="ARF_AD"/>
    <property type="match status" value="1"/>
</dbReference>
<comment type="subcellular location">
    <subcellularLocation>
        <location evidence="2 9">Nucleus</location>
    </subcellularLocation>
</comment>
<comment type="subunit">
    <text evidence="9">Homodimers and heterodimers.</text>
</comment>
<evidence type="ECO:0000256" key="4">
    <source>
        <dbReference type="ARBA" id="ARBA00023015"/>
    </source>
</evidence>
<keyword evidence="5 9" id="KW-0238">DNA-binding</keyword>
<dbReference type="SMART" id="SM01019">
    <property type="entry name" value="B3"/>
    <property type="match status" value="1"/>
</dbReference>
<dbReference type="PANTHER" id="PTHR31384:SF183">
    <property type="entry name" value="AUXIN RESPONSE FACTOR"/>
    <property type="match status" value="1"/>
</dbReference>
<evidence type="ECO:0000256" key="5">
    <source>
        <dbReference type="ARBA" id="ARBA00023125"/>
    </source>
</evidence>
<dbReference type="Pfam" id="PF02362">
    <property type="entry name" value="B3"/>
    <property type="match status" value="1"/>
</dbReference>
<dbReference type="GO" id="GO:0009734">
    <property type="term" value="P:auxin-activated signaling pathway"/>
    <property type="evidence" value="ECO:0007669"/>
    <property type="project" value="UniProtKB-KW"/>
</dbReference>
<dbReference type="Proteomes" id="UP001180020">
    <property type="component" value="Unassembled WGS sequence"/>
</dbReference>
<dbReference type="CDD" id="cd10017">
    <property type="entry name" value="B3_DNA"/>
    <property type="match status" value="1"/>
</dbReference>
<comment type="similarity">
    <text evidence="3 9">Belongs to the ARF family.</text>
</comment>
<evidence type="ECO:0000313" key="13">
    <source>
        <dbReference type="Proteomes" id="UP001180020"/>
    </source>
</evidence>
<evidence type="ECO:0000256" key="8">
    <source>
        <dbReference type="ARBA" id="ARBA00023294"/>
    </source>
</evidence>
<keyword evidence="7 9" id="KW-0539">Nucleus</keyword>
<dbReference type="InterPro" id="IPR010525">
    <property type="entry name" value="ARF_dom"/>
</dbReference>
<organism evidence="12 13">
    <name type="scientific">Acorus calamus</name>
    <name type="common">Sweet flag</name>
    <dbReference type="NCBI Taxonomy" id="4465"/>
    <lineage>
        <taxon>Eukaryota</taxon>
        <taxon>Viridiplantae</taxon>
        <taxon>Streptophyta</taxon>
        <taxon>Embryophyta</taxon>
        <taxon>Tracheophyta</taxon>
        <taxon>Spermatophyta</taxon>
        <taxon>Magnoliopsida</taxon>
        <taxon>Liliopsida</taxon>
        <taxon>Acoraceae</taxon>
        <taxon>Acorus</taxon>
    </lineage>
</organism>
<dbReference type="GO" id="GO:0005634">
    <property type="term" value="C:nucleus"/>
    <property type="evidence" value="ECO:0007669"/>
    <property type="project" value="UniProtKB-SubCell"/>
</dbReference>
<proteinExistence type="inferred from homology"/>
<keyword evidence="6 9" id="KW-0804">Transcription</keyword>
<accession>A0AAV9F1W5</accession>
<dbReference type="InterPro" id="IPR044835">
    <property type="entry name" value="ARF_plant"/>
</dbReference>
<comment type="caution">
    <text evidence="12">The sequence shown here is derived from an EMBL/GenBank/DDBJ whole genome shotgun (WGS) entry which is preliminary data.</text>
</comment>
<dbReference type="EMBL" id="JAUJYO010000004">
    <property type="protein sequence ID" value="KAK1318353.1"/>
    <property type="molecule type" value="Genomic_DNA"/>
</dbReference>
<evidence type="ECO:0000256" key="6">
    <source>
        <dbReference type="ARBA" id="ARBA00023163"/>
    </source>
</evidence>
<protein>
    <recommendedName>
        <fullName evidence="9">Auxin response factor</fullName>
    </recommendedName>
</protein>
<evidence type="ECO:0000256" key="2">
    <source>
        <dbReference type="ARBA" id="ARBA00004123"/>
    </source>
</evidence>
<keyword evidence="8 9" id="KW-0927">Auxin signaling pathway</keyword>
<reference evidence="12" key="1">
    <citation type="journal article" date="2023" name="Nat. Commun.">
        <title>Diploid and tetraploid genomes of Acorus and the evolution of monocots.</title>
        <authorList>
            <person name="Ma L."/>
            <person name="Liu K.W."/>
            <person name="Li Z."/>
            <person name="Hsiao Y.Y."/>
            <person name="Qi Y."/>
            <person name="Fu T."/>
            <person name="Tang G.D."/>
            <person name="Zhang D."/>
            <person name="Sun W.H."/>
            <person name="Liu D.K."/>
            <person name="Li Y."/>
            <person name="Chen G.Z."/>
            <person name="Liu X.D."/>
            <person name="Liao X.Y."/>
            <person name="Jiang Y.T."/>
            <person name="Yu X."/>
            <person name="Hao Y."/>
            <person name="Huang J."/>
            <person name="Zhao X.W."/>
            <person name="Ke S."/>
            <person name="Chen Y.Y."/>
            <person name="Wu W.L."/>
            <person name="Hsu J.L."/>
            <person name="Lin Y.F."/>
            <person name="Huang M.D."/>
            <person name="Li C.Y."/>
            <person name="Huang L."/>
            <person name="Wang Z.W."/>
            <person name="Zhao X."/>
            <person name="Zhong W.Y."/>
            <person name="Peng D.H."/>
            <person name="Ahmad S."/>
            <person name="Lan S."/>
            <person name="Zhang J.S."/>
            <person name="Tsai W.C."/>
            <person name="Van de Peer Y."/>
            <person name="Liu Z.J."/>
        </authorList>
    </citation>
    <scope>NUCLEOTIDE SEQUENCE</scope>
    <source>
        <strain evidence="12">CP</strain>
    </source>
</reference>
<comment type="function">
    <text evidence="1 9">Auxin response factors (ARFs) are transcriptional factors that bind specifically to the DNA sequence 5'-TGTCTC-3' found in the auxin-responsive promoter elements (AuxREs).</text>
</comment>
<feature type="domain" description="TF-B3" evidence="11">
    <location>
        <begin position="112"/>
        <end position="213"/>
    </location>
</feature>
<name>A0AAV9F1W5_ACOCL</name>
<evidence type="ECO:0000256" key="1">
    <source>
        <dbReference type="ARBA" id="ARBA00003182"/>
    </source>
</evidence>
<evidence type="ECO:0000256" key="9">
    <source>
        <dbReference type="RuleBase" id="RU004561"/>
    </source>
</evidence>
<sequence length="496" mass="55542">MGEDNYLYKILWKACAGPLVYIPRVGEKVVYFPQGHIDQVEAYMNQAANPDLPVYDLPYKIICRVVHVELNAECETDEVFLQLTLLPEPKQETNAENETFQSPPQEPHVKPFLKILSSSDACSHGQLTVPKRCADEYLPALDYSQETPNQELVTKDLHGIEWRFRHTYRGTPKRHLLMSGWSKFVNSKRLMAGDAFILLRGEGQLCVGVRRSMRPQSVASTSVISNQSMQMGLITAASYAITTGTMFTVKLWPRASSSGFVIPYYQYMESIQKPYSVGTRFMMRYEGVDNITRYSGTIVPTEDVVSKWAGSKWKSLKVLWDETSAVGLPDRVSPWEIEPITLTGHKRRYPIIHPLLVHSHPPFREGLTNSSVEHSPPTSPVGVLQGQENTSPDQNQHHHGDPHSPKEAGDSSVVPQPVWLFGVDLRLLSQCTATSHRMESPVSKLVAVDADHLLEQLKNARSLSSSFTMNVAGTSYNEGFPLHGAEDSHLPTSICE</sequence>
<evidence type="ECO:0000313" key="12">
    <source>
        <dbReference type="EMBL" id="KAK1318353.1"/>
    </source>
</evidence>
<dbReference type="SUPFAM" id="SSF101936">
    <property type="entry name" value="DNA-binding pseudobarrel domain"/>
    <property type="match status" value="1"/>
</dbReference>
<evidence type="ECO:0000256" key="10">
    <source>
        <dbReference type="SAM" id="MobiDB-lite"/>
    </source>
</evidence>
<dbReference type="GO" id="GO:0006355">
    <property type="term" value="P:regulation of DNA-templated transcription"/>
    <property type="evidence" value="ECO:0007669"/>
    <property type="project" value="InterPro"/>
</dbReference>
<feature type="region of interest" description="Disordered" evidence="10">
    <location>
        <begin position="364"/>
        <end position="412"/>
    </location>
</feature>
<dbReference type="InterPro" id="IPR015300">
    <property type="entry name" value="DNA-bd_pseudobarrel_sf"/>
</dbReference>
<dbReference type="AlphaFoldDB" id="A0AAV9F1W5"/>
<feature type="compositionally biased region" description="Basic and acidic residues" evidence="10">
    <location>
        <begin position="395"/>
        <end position="409"/>
    </location>
</feature>
<dbReference type="Gene3D" id="2.30.30.1040">
    <property type="match status" value="1"/>
</dbReference>
<dbReference type="PANTHER" id="PTHR31384">
    <property type="entry name" value="AUXIN RESPONSE FACTOR 4-RELATED"/>
    <property type="match status" value="1"/>
</dbReference>